<dbReference type="PROSITE" id="PS50110">
    <property type="entry name" value="RESPONSE_REGULATORY"/>
    <property type="match status" value="1"/>
</dbReference>
<dbReference type="Gene3D" id="3.40.50.2300">
    <property type="match status" value="1"/>
</dbReference>
<comment type="similarity">
    <text evidence="2">In the N-terminal section; belongs to the phytochrome family.</text>
</comment>
<dbReference type="CDD" id="cd17546">
    <property type="entry name" value="REC_hyHK_CKI1_RcsC-like"/>
    <property type="match status" value="1"/>
</dbReference>
<dbReference type="CDD" id="cd00082">
    <property type="entry name" value="HisKA"/>
    <property type="match status" value="1"/>
</dbReference>
<dbReference type="SUPFAM" id="SSF55874">
    <property type="entry name" value="ATPase domain of HSP90 chaperone/DNA topoisomerase II/histidine kinase"/>
    <property type="match status" value="1"/>
</dbReference>
<dbReference type="Proteomes" id="UP000667802">
    <property type="component" value="Unassembled WGS sequence"/>
</dbReference>
<dbReference type="SUPFAM" id="SSF47384">
    <property type="entry name" value="Homodimeric domain of signal transducing histidine kinase"/>
    <property type="match status" value="1"/>
</dbReference>
<dbReference type="Pfam" id="PF00072">
    <property type="entry name" value="Response_reg"/>
    <property type="match status" value="1"/>
</dbReference>
<dbReference type="InterPro" id="IPR004358">
    <property type="entry name" value="Sig_transdc_His_kin-like_C"/>
</dbReference>
<dbReference type="Gene3D" id="1.10.287.130">
    <property type="match status" value="1"/>
</dbReference>
<dbReference type="InterPro" id="IPR003594">
    <property type="entry name" value="HATPase_dom"/>
</dbReference>
<dbReference type="InterPro" id="IPR001789">
    <property type="entry name" value="Sig_transdc_resp-reg_receiver"/>
</dbReference>
<dbReference type="Gene3D" id="3.30.565.10">
    <property type="entry name" value="Histidine kinase-like ATPase, C-terminal domain"/>
    <property type="match status" value="1"/>
</dbReference>
<dbReference type="SMART" id="SM00448">
    <property type="entry name" value="REC"/>
    <property type="match status" value="1"/>
</dbReference>
<keyword evidence="4 9" id="KW-0597">Phosphoprotein</keyword>
<feature type="domain" description="Response regulatory" evidence="11">
    <location>
        <begin position="254"/>
        <end position="370"/>
    </location>
</feature>
<proteinExistence type="inferred from homology"/>
<dbReference type="PROSITE" id="PS50109">
    <property type="entry name" value="HIS_KIN"/>
    <property type="match status" value="1"/>
</dbReference>
<keyword evidence="6" id="KW-0418">Kinase</keyword>
<evidence type="ECO:0000256" key="8">
    <source>
        <dbReference type="ARBA" id="ARBA00074306"/>
    </source>
</evidence>
<evidence type="ECO:0000256" key="1">
    <source>
        <dbReference type="ARBA" id="ARBA00000085"/>
    </source>
</evidence>
<organism evidence="12 13">
    <name type="scientific">Aetokthonos hydrillicola Thurmond2011</name>
    <dbReference type="NCBI Taxonomy" id="2712845"/>
    <lineage>
        <taxon>Bacteria</taxon>
        <taxon>Bacillati</taxon>
        <taxon>Cyanobacteriota</taxon>
        <taxon>Cyanophyceae</taxon>
        <taxon>Nostocales</taxon>
        <taxon>Hapalosiphonaceae</taxon>
        <taxon>Aetokthonos</taxon>
    </lineage>
</organism>
<feature type="domain" description="Histidine kinase" evidence="10">
    <location>
        <begin position="1"/>
        <end position="228"/>
    </location>
</feature>
<dbReference type="SMART" id="SM00387">
    <property type="entry name" value="HATPase_c"/>
    <property type="match status" value="1"/>
</dbReference>
<evidence type="ECO:0000256" key="4">
    <source>
        <dbReference type="ARBA" id="ARBA00022553"/>
    </source>
</evidence>
<keyword evidence="13" id="KW-1185">Reference proteome</keyword>
<dbReference type="AlphaFoldDB" id="A0AAP5MCD0"/>
<dbReference type="InterPro" id="IPR005467">
    <property type="entry name" value="His_kinase_dom"/>
</dbReference>
<dbReference type="InterPro" id="IPR003661">
    <property type="entry name" value="HisK_dim/P_dom"/>
</dbReference>
<dbReference type="InterPro" id="IPR036890">
    <property type="entry name" value="HATPase_C_sf"/>
</dbReference>
<feature type="modified residue" description="4-aspartylphosphate" evidence="9">
    <location>
        <position position="303"/>
    </location>
</feature>
<dbReference type="Pfam" id="PF00512">
    <property type="entry name" value="HisKA"/>
    <property type="match status" value="1"/>
</dbReference>
<evidence type="ECO:0000256" key="2">
    <source>
        <dbReference type="ARBA" id="ARBA00006402"/>
    </source>
</evidence>
<evidence type="ECO:0000259" key="11">
    <source>
        <dbReference type="PROSITE" id="PS50110"/>
    </source>
</evidence>
<dbReference type="EC" id="2.7.13.3" evidence="3"/>
<evidence type="ECO:0000256" key="3">
    <source>
        <dbReference type="ARBA" id="ARBA00012438"/>
    </source>
</evidence>
<keyword evidence="12" id="KW-0547">Nucleotide-binding</keyword>
<gene>
    <name evidence="12" type="ORF">G7B40_026950</name>
</gene>
<dbReference type="SUPFAM" id="SSF52172">
    <property type="entry name" value="CheY-like"/>
    <property type="match status" value="1"/>
</dbReference>
<keyword evidence="12" id="KW-0067">ATP-binding</keyword>
<evidence type="ECO:0000256" key="6">
    <source>
        <dbReference type="ARBA" id="ARBA00022777"/>
    </source>
</evidence>
<dbReference type="InterPro" id="IPR036097">
    <property type="entry name" value="HisK_dim/P_sf"/>
</dbReference>
<keyword evidence="7" id="KW-0902">Two-component regulatory system</keyword>
<dbReference type="FunFam" id="3.30.565.10:FF:000010">
    <property type="entry name" value="Sensor histidine kinase RcsC"/>
    <property type="match status" value="1"/>
</dbReference>
<dbReference type="PRINTS" id="PR00344">
    <property type="entry name" value="BCTRLSENSOR"/>
</dbReference>
<evidence type="ECO:0000256" key="7">
    <source>
        <dbReference type="ARBA" id="ARBA00023012"/>
    </source>
</evidence>
<evidence type="ECO:0000256" key="9">
    <source>
        <dbReference type="PROSITE-ProRule" id="PRU00169"/>
    </source>
</evidence>
<evidence type="ECO:0000256" key="5">
    <source>
        <dbReference type="ARBA" id="ARBA00022679"/>
    </source>
</evidence>
<accession>A0AAP5MCD0</accession>
<evidence type="ECO:0000313" key="12">
    <source>
        <dbReference type="EMBL" id="MDR9898173.1"/>
    </source>
</evidence>
<dbReference type="PANTHER" id="PTHR43047">
    <property type="entry name" value="TWO-COMPONENT HISTIDINE PROTEIN KINASE"/>
    <property type="match status" value="1"/>
</dbReference>
<name>A0AAP5MCD0_9CYAN</name>
<comment type="caution">
    <text evidence="12">The sequence shown here is derived from an EMBL/GenBank/DDBJ whole genome shotgun (WGS) entry which is preliminary data.</text>
</comment>
<keyword evidence="5" id="KW-0808">Transferase</keyword>
<dbReference type="EMBL" id="JAALHA020000016">
    <property type="protein sequence ID" value="MDR9898173.1"/>
    <property type="molecule type" value="Genomic_DNA"/>
</dbReference>
<dbReference type="InterPro" id="IPR011006">
    <property type="entry name" value="CheY-like_superfamily"/>
</dbReference>
<reference evidence="13" key="1">
    <citation type="journal article" date="2021" name="Science">
        <title>Hunting the eagle killer: A cyanobacterial neurotoxin causes vacuolar myelinopathy.</title>
        <authorList>
            <person name="Breinlinger S."/>
            <person name="Phillips T.J."/>
            <person name="Haram B.N."/>
            <person name="Mares J."/>
            <person name="Martinez Yerena J.A."/>
            <person name="Hrouzek P."/>
            <person name="Sobotka R."/>
            <person name="Henderson W.M."/>
            <person name="Schmieder P."/>
            <person name="Williams S.M."/>
            <person name="Lauderdale J.D."/>
            <person name="Wilde H.D."/>
            <person name="Gerrin W."/>
            <person name="Kust A."/>
            <person name="Washington J.W."/>
            <person name="Wagner C."/>
            <person name="Geier B."/>
            <person name="Liebeke M."/>
            <person name="Enke H."/>
            <person name="Niedermeyer T.H.J."/>
            <person name="Wilde S.B."/>
        </authorList>
    </citation>
    <scope>NUCLEOTIDE SEQUENCE [LARGE SCALE GENOMIC DNA]</scope>
    <source>
        <strain evidence="13">Thurmond2011</strain>
    </source>
</reference>
<dbReference type="GO" id="GO:0005524">
    <property type="term" value="F:ATP binding"/>
    <property type="evidence" value="ECO:0007669"/>
    <property type="project" value="UniProtKB-KW"/>
</dbReference>
<evidence type="ECO:0000259" key="10">
    <source>
        <dbReference type="PROSITE" id="PS50109"/>
    </source>
</evidence>
<protein>
    <recommendedName>
        <fullName evidence="8">Circadian input-output histidine kinase CikA</fullName>
        <ecNumber evidence="3">2.7.13.3</ecNumber>
    </recommendedName>
</protein>
<dbReference type="GO" id="GO:0000155">
    <property type="term" value="F:phosphorelay sensor kinase activity"/>
    <property type="evidence" value="ECO:0007669"/>
    <property type="project" value="InterPro"/>
</dbReference>
<evidence type="ECO:0000313" key="13">
    <source>
        <dbReference type="Proteomes" id="UP000667802"/>
    </source>
</evidence>
<dbReference type="Pfam" id="PF02518">
    <property type="entry name" value="HATPase_c"/>
    <property type="match status" value="1"/>
</dbReference>
<comment type="catalytic activity">
    <reaction evidence="1">
        <text>ATP + protein L-histidine = ADP + protein N-phospho-L-histidine.</text>
        <dbReference type="EC" id="2.7.13.3"/>
    </reaction>
</comment>
<sequence>MRTPLNAILGFTQILKRETTNLTLQQRGLEVIQQSGEHLLTLINDILYLAKIEAGKLDLELRELILPSFLDNLADIIHMRCQEKNIEFEHQILGDLPTLVKGDTTRLRQLLLNLLSNAVKFTNKGKVIFKVGYVANFSAVQIDRTSTSVANQDKIRFYIEDTGIGIPEERLADIFTPFYTIKAESSQEGTGLGLSISQNLAEQMGSQIQVKSTLGKGSTFWFDLNFSVLETPMMVTTNDDFAREITGYTGEQRRILVVDDIDTNRDILVNFLTPLGFDILEASSGAEAIALTHKNKLDAIFLDLIMPEVNGCEAIRRLRKESQFQDLPIIIISASTLPIHKSQCYEVGANEFLNKPLSFEQLLRILEIYLKLEWITSDGTTRSLLTQPLPATPAAKNTAAQSLIILSQEKLTHLWNLIIQGDIRSVISAVNHWQQDEPQATDFMQQIIKLAETCQMKKLKELIRQHLEEALSREQGAGE</sequence>
<dbReference type="SMART" id="SM00388">
    <property type="entry name" value="HisKA"/>
    <property type="match status" value="1"/>
</dbReference>